<feature type="domain" description="Glycosyl transferase family 51" evidence="19">
    <location>
        <begin position="66"/>
        <end position="238"/>
    </location>
</feature>
<dbReference type="InterPro" id="IPR001460">
    <property type="entry name" value="PCN-bd_Tpept"/>
</dbReference>
<dbReference type="NCBIfam" id="TIGR02074">
    <property type="entry name" value="PBP_1a_fam"/>
    <property type="match status" value="1"/>
</dbReference>
<dbReference type="FunFam" id="1.10.3810.10:FF:000003">
    <property type="entry name" value="Penicillin-binding protein 1a"/>
    <property type="match status" value="1"/>
</dbReference>
<comment type="subcellular location">
    <subcellularLocation>
        <location evidence="1">Membrane</location>
    </subcellularLocation>
</comment>
<dbReference type="GO" id="GO:0008360">
    <property type="term" value="P:regulation of cell shape"/>
    <property type="evidence" value="ECO:0007669"/>
    <property type="project" value="UniProtKB-KW"/>
</dbReference>
<keyword evidence="11 17" id="KW-1133">Transmembrane helix</keyword>
<dbReference type="GO" id="GO:0006508">
    <property type="term" value="P:proteolysis"/>
    <property type="evidence" value="ECO:0007669"/>
    <property type="project" value="UniProtKB-KW"/>
</dbReference>
<dbReference type="AlphaFoldDB" id="A0A523UZC0"/>
<protein>
    <recommendedName>
        <fullName evidence="15">peptidoglycan glycosyltransferase</fullName>
        <ecNumber evidence="15">2.4.99.28</ecNumber>
    </recommendedName>
</protein>
<evidence type="ECO:0000256" key="8">
    <source>
        <dbReference type="ARBA" id="ARBA00022801"/>
    </source>
</evidence>
<dbReference type="Gene3D" id="1.10.3810.10">
    <property type="entry name" value="Biosynthetic peptidoglycan transglycosylase-like"/>
    <property type="match status" value="1"/>
</dbReference>
<keyword evidence="6" id="KW-0808">Transferase</keyword>
<dbReference type="Pfam" id="PF00912">
    <property type="entry name" value="Transgly"/>
    <property type="match status" value="1"/>
</dbReference>
<name>A0A523UZC0_UNCT6</name>
<comment type="pathway">
    <text evidence="2">Cell wall biogenesis; peptidoglycan biosynthesis.</text>
</comment>
<dbReference type="PANTHER" id="PTHR32282">
    <property type="entry name" value="BINDING PROTEIN TRANSPEPTIDASE, PUTATIVE-RELATED"/>
    <property type="match status" value="1"/>
</dbReference>
<evidence type="ECO:0000256" key="10">
    <source>
        <dbReference type="ARBA" id="ARBA00022984"/>
    </source>
</evidence>
<comment type="caution">
    <text evidence="20">The sequence shown here is derived from an EMBL/GenBank/DDBJ whole genome shotgun (WGS) entry which is preliminary data.</text>
</comment>
<evidence type="ECO:0000256" key="14">
    <source>
        <dbReference type="ARBA" id="ARBA00023316"/>
    </source>
</evidence>
<evidence type="ECO:0000313" key="21">
    <source>
        <dbReference type="Proteomes" id="UP000315525"/>
    </source>
</evidence>
<dbReference type="GO" id="GO:0016020">
    <property type="term" value="C:membrane"/>
    <property type="evidence" value="ECO:0007669"/>
    <property type="project" value="UniProtKB-SubCell"/>
</dbReference>
<accession>A0A523UZC0</accession>
<feature type="transmembrane region" description="Helical" evidence="17">
    <location>
        <begin position="12"/>
        <end position="35"/>
    </location>
</feature>
<dbReference type="GO" id="GO:0008658">
    <property type="term" value="F:penicillin binding"/>
    <property type="evidence" value="ECO:0007669"/>
    <property type="project" value="InterPro"/>
</dbReference>
<evidence type="ECO:0000256" key="5">
    <source>
        <dbReference type="ARBA" id="ARBA00022676"/>
    </source>
</evidence>
<evidence type="ECO:0000256" key="1">
    <source>
        <dbReference type="ARBA" id="ARBA00004370"/>
    </source>
</evidence>
<sequence>MSERGAKIVREVLRIVGLLVLFLAVFAAGAGVSGIRFLKKDLPSAHDLEAYQAPLVTRFYDLQDSLLAEFYIEKRMPVPLDRVPKHLIDAVITMEDRKFYEHWGVNLLSVFRAVVSNLRAGRVVRGGSTITQQLARALFLTQERSIVRKMREALLAMEVERTYSKDKILEMYLNQIYFGHGAYGIKSAAETYFNRDIGDVTLAEAALLAAIIRSPAAYSPFSHPEEALRRRSIVLEAMVGAGAIGRREAGQAKNSPLGVKRSTEGTTKVAAYFVEEVRKFIERKFGSRMLYRDGVSVYTTLDIGLQRKAEEVLETWLGSFEEANKFKSTLEKNEPLPESLGFEGTSYLQAALVAIDPRTGYVQAMVGGRSFEDSKFNRATQAHRQPGSAFKPFLWTAAIDNQYTAADIVLDAPIIVPVKDSIYRPSNYDHKFLGPITLRKGLARSRNLVAIRLIQKIGAYTVAEYARSMGIRSRLAKVLSLALGSSSTTLLEIVSAYGVFANQGVRIEPTMVRRITGRQGEIIYEDVPYSVRVLSPQTAYIATSMLESVLNEGTGYAARSRYHFVRRAAGKTGTTDNYTDAWFIGFTPDLVCGVWVGFDQMKRITEGATGARVALPAWAEFMKAAQKGRPPLEFPKPEGITHARICTKSGLLATDACNDTRDEVFVEGTRPTQFCTVHKLGIDRLLEDEYQFEKLDRKSLKSEEYNLSPGTR</sequence>
<dbReference type="GO" id="GO:0030288">
    <property type="term" value="C:outer membrane-bounded periplasmic space"/>
    <property type="evidence" value="ECO:0007669"/>
    <property type="project" value="TreeGrafter"/>
</dbReference>
<dbReference type="GO" id="GO:0009252">
    <property type="term" value="P:peptidoglycan biosynthetic process"/>
    <property type="evidence" value="ECO:0007669"/>
    <property type="project" value="UniProtKB-KW"/>
</dbReference>
<dbReference type="Gene3D" id="3.40.710.10">
    <property type="entry name" value="DD-peptidase/beta-lactamase superfamily"/>
    <property type="match status" value="1"/>
</dbReference>
<evidence type="ECO:0000256" key="6">
    <source>
        <dbReference type="ARBA" id="ARBA00022679"/>
    </source>
</evidence>
<evidence type="ECO:0000256" key="3">
    <source>
        <dbReference type="ARBA" id="ARBA00022645"/>
    </source>
</evidence>
<evidence type="ECO:0000256" key="16">
    <source>
        <dbReference type="ARBA" id="ARBA00049902"/>
    </source>
</evidence>
<keyword evidence="3" id="KW-0121">Carboxypeptidase</keyword>
<evidence type="ECO:0000256" key="11">
    <source>
        <dbReference type="ARBA" id="ARBA00022989"/>
    </source>
</evidence>
<dbReference type="InterPro" id="IPR036950">
    <property type="entry name" value="PBP_transglycosylase"/>
</dbReference>
<dbReference type="EC" id="2.4.99.28" evidence="15"/>
<keyword evidence="4" id="KW-0645">Protease</keyword>
<keyword evidence="5" id="KW-0328">Glycosyltransferase</keyword>
<evidence type="ECO:0000256" key="9">
    <source>
        <dbReference type="ARBA" id="ARBA00022960"/>
    </source>
</evidence>
<dbReference type="InterPro" id="IPR001264">
    <property type="entry name" value="Glyco_trans_51"/>
</dbReference>
<proteinExistence type="predicted"/>
<evidence type="ECO:0000256" key="17">
    <source>
        <dbReference type="SAM" id="Phobius"/>
    </source>
</evidence>
<dbReference type="InterPro" id="IPR050396">
    <property type="entry name" value="Glycosyltr_51/Transpeptidase"/>
</dbReference>
<dbReference type="SUPFAM" id="SSF56601">
    <property type="entry name" value="beta-lactamase/transpeptidase-like"/>
    <property type="match status" value="1"/>
</dbReference>
<evidence type="ECO:0000256" key="12">
    <source>
        <dbReference type="ARBA" id="ARBA00023136"/>
    </source>
</evidence>
<evidence type="ECO:0000259" key="18">
    <source>
        <dbReference type="Pfam" id="PF00905"/>
    </source>
</evidence>
<evidence type="ECO:0000256" key="13">
    <source>
        <dbReference type="ARBA" id="ARBA00023268"/>
    </source>
</evidence>
<dbReference type="Pfam" id="PF00905">
    <property type="entry name" value="Transpeptidase"/>
    <property type="match status" value="1"/>
</dbReference>
<dbReference type="GO" id="GO:0071555">
    <property type="term" value="P:cell wall organization"/>
    <property type="evidence" value="ECO:0007669"/>
    <property type="project" value="UniProtKB-KW"/>
</dbReference>
<evidence type="ECO:0000256" key="2">
    <source>
        <dbReference type="ARBA" id="ARBA00004752"/>
    </source>
</evidence>
<evidence type="ECO:0000313" key="20">
    <source>
        <dbReference type="EMBL" id="TET47864.1"/>
    </source>
</evidence>
<keyword evidence="10" id="KW-0573">Peptidoglycan synthesis</keyword>
<dbReference type="GO" id="GO:0004180">
    <property type="term" value="F:carboxypeptidase activity"/>
    <property type="evidence" value="ECO:0007669"/>
    <property type="project" value="UniProtKB-KW"/>
</dbReference>
<organism evidence="20 21">
    <name type="scientific">candidate division TA06 bacterium</name>
    <dbReference type="NCBI Taxonomy" id="2250710"/>
    <lineage>
        <taxon>Bacteria</taxon>
        <taxon>Bacteria division TA06</taxon>
    </lineage>
</organism>
<feature type="domain" description="Penicillin-binding protein transpeptidase" evidence="18">
    <location>
        <begin position="351"/>
        <end position="589"/>
    </location>
</feature>
<keyword evidence="9" id="KW-0133">Cell shape</keyword>
<evidence type="ECO:0000256" key="15">
    <source>
        <dbReference type="ARBA" id="ARBA00044770"/>
    </source>
</evidence>
<comment type="catalytic activity">
    <reaction evidence="16">
        <text>[GlcNAc-(1-&gt;4)-Mur2Ac(oyl-L-Ala-gamma-D-Glu-L-Lys-D-Ala-D-Ala)](n)-di-trans,octa-cis-undecaprenyl diphosphate + beta-D-GlcNAc-(1-&gt;4)-Mur2Ac(oyl-L-Ala-gamma-D-Glu-L-Lys-D-Ala-D-Ala)-di-trans,octa-cis-undecaprenyl diphosphate = [GlcNAc-(1-&gt;4)-Mur2Ac(oyl-L-Ala-gamma-D-Glu-L-Lys-D-Ala-D-Ala)](n+1)-di-trans,octa-cis-undecaprenyl diphosphate + di-trans,octa-cis-undecaprenyl diphosphate + H(+)</text>
        <dbReference type="Rhea" id="RHEA:23708"/>
        <dbReference type="Rhea" id="RHEA-COMP:9602"/>
        <dbReference type="Rhea" id="RHEA-COMP:9603"/>
        <dbReference type="ChEBI" id="CHEBI:15378"/>
        <dbReference type="ChEBI" id="CHEBI:58405"/>
        <dbReference type="ChEBI" id="CHEBI:60033"/>
        <dbReference type="ChEBI" id="CHEBI:78435"/>
        <dbReference type="EC" id="2.4.99.28"/>
    </reaction>
</comment>
<dbReference type="Proteomes" id="UP000315525">
    <property type="component" value="Unassembled WGS sequence"/>
</dbReference>
<gene>
    <name evidence="20" type="ORF">E3J62_00200</name>
</gene>
<dbReference type="InterPro" id="IPR012338">
    <property type="entry name" value="Beta-lactam/transpept-like"/>
</dbReference>
<reference evidence="20 21" key="1">
    <citation type="submission" date="2019-03" db="EMBL/GenBank/DDBJ databases">
        <title>Metabolic potential of uncultured bacteria and archaea associated with petroleum seepage in deep-sea sediments.</title>
        <authorList>
            <person name="Dong X."/>
            <person name="Hubert C."/>
        </authorList>
    </citation>
    <scope>NUCLEOTIDE SEQUENCE [LARGE SCALE GENOMIC DNA]</scope>
    <source>
        <strain evidence="20">E44_bin18</strain>
    </source>
</reference>
<keyword evidence="13" id="KW-0511">Multifunctional enzyme</keyword>
<keyword evidence="12 17" id="KW-0472">Membrane</keyword>
<keyword evidence="7 17" id="KW-0812">Transmembrane</keyword>
<evidence type="ECO:0000256" key="7">
    <source>
        <dbReference type="ARBA" id="ARBA00022692"/>
    </source>
</evidence>
<evidence type="ECO:0000259" key="19">
    <source>
        <dbReference type="Pfam" id="PF00912"/>
    </source>
</evidence>
<dbReference type="SUPFAM" id="SSF53955">
    <property type="entry name" value="Lysozyme-like"/>
    <property type="match status" value="1"/>
</dbReference>
<dbReference type="EMBL" id="SOJN01000005">
    <property type="protein sequence ID" value="TET47864.1"/>
    <property type="molecule type" value="Genomic_DNA"/>
</dbReference>
<dbReference type="PANTHER" id="PTHR32282:SF27">
    <property type="entry name" value="PENICILLIN-BINDING PROTEIN 1A"/>
    <property type="match status" value="1"/>
</dbReference>
<evidence type="ECO:0000256" key="4">
    <source>
        <dbReference type="ARBA" id="ARBA00022670"/>
    </source>
</evidence>
<dbReference type="InterPro" id="IPR023346">
    <property type="entry name" value="Lysozyme-like_dom_sf"/>
</dbReference>
<keyword evidence="14" id="KW-0961">Cell wall biogenesis/degradation</keyword>
<keyword evidence="8" id="KW-0378">Hydrolase</keyword>
<dbReference type="GO" id="GO:0008955">
    <property type="term" value="F:peptidoglycan glycosyltransferase activity"/>
    <property type="evidence" value="ECO:0007669"/>
    <property type="project" value="UniProtKB-EC"/>
</dbReference>